<dbReference type="EMBL" id="BSFM01000009">
    <property type="protein sequence ID" value="GLK83687.1"/>
    <property type="molecule type" value="Genomic_DNA"/>
</dbReference>
<reference evidence="1" key="1">
    <citation type="journal article" date="2014" name="Int. J. Syst. Evol. Microbiol.">
        <title>Complete genome sequence of Corynebacterium casei LMG S-19264T (=DSM 44701T), isolated from a smear-ripened cheese.</title>
        <authorList>
            <consortium name="US DOE Joint Genome Institute (JGI-PGF)"/>
            <person name="Walter F."/>
            <person name="Albersmeier A."/>
            <person name="Kalinowski J."/>
            <person name="Ruckert C."/>
        </authorList>
    </citation>
    <scope>NUCLEOTIDE SEQUENCE</scope>
    <source>
        <strain evidence="1">VKM B-2789</strain>
    </source>
</reference>
<gene>
    <name evidence="1" type="ORF">GCM10017653_17560</name>
</gene>
<dbReference type="Proteomes" id="UP001143330">
    <property type="component" value="Unassembled WGS sequence"/>
</dbReference>
<reference evidence="1" key="2">
    <citation type="submission" date="2023-01" db="EMBL/GenBank/DDBJ databases">
        <authorList>
            <person name="Sun Q."/>
            <person name="Evtushenko L."/>
        </authorList>
    </citation>
    <scope>NUCLEOTIDE SEQUENCE</scope>
    <source>
        <strain evidence="1">VKM B-2789</strain>
    </source>
</reference>
<organism evidence="1 2">
    <name type="scientific">Ancylobacter defluvii</name>
    <dbReference type="NCBI Taxonomy" id="1282440"/>
    <lineage>
        <taxon>Bacteria</taxon>
        <taxon>Pseudomonadati</taxon>
        <taxon>Pseudomonadota</taxon>
        <taxon>Alphaproteobacteria</taxon>
        <taxon>Hyphomicrobiales</taxon>
        <taxon>Xanthobacteraceae</taxon>
        <taxon>Ancylobacter</taxon>
    </lineage>
</organism>
<name>A0A9W6JV27_9HYPH</name>
<keyword evidence="2" id="KW-1185">Reference proteome</keyword>
<protein>
    <submittedName>
        <fullName evidence="1">Uncharacterized protein</fullName>
    </submittedName>
</protein>
<sequence>MDLQQVLADRRATPDTIQQSIFGDELAIRLAQNLEDLKCSTAERRRHSAYPELPPAEIYLALA</sequence>
<comment type="caution">
    <text evidence="1">The sequence shown here is derived from an EMBL/GenBank/DDBJ whole genome shotgun (WGS) entry which is preliminary data.</text>
</comment>
<accession>A0A9W6JV27</accession>
<dbReference type="AlphaFoldDB" id="A0A9W6JV27"/>
<proteinExistence type="predicted"/>
<evidence type="ECO:0000313" key="2">
    <source>
        <dbReference type="Proteomes" id="UP001143330"/>
    </source>
</evidence>
<evidence type="ECO:0000313" key="1">
    <source>
        <dbReference type="EMBL" id="GLK83687.1"/>
    </source>
</evidence>